<dbReference type="Proteomes" id="UP000292302">
    <property type="component" value="Unassembled WGS sequence"/>
</dbReference>
<feature type="domain" description="SRP54-type proteins GTP-binding" evidence="16">
    <location>
        <begin position="215"/>
        <end position="407"/>
    </location>
</feature>
<evidence type="ECO:0000256" key="12">
    <source>
        <dbReference type="ARBA" id="ARBA00025337"/>
    </source>
</evidence>
<dbReference type="PANTHER" id="PTHR43134">
    <property type="entry name" value="SIGNAL RECOGNITION PARTICLE RECEPTOR SUBUNIT ALPHA"/>
    <property type="match status" value="1"/>
</dbReference>
<evidence type="ECO:0000259" key="16">
    <source>
        <dbReference type="SMART" id="SM00962"/>
    </source>
</evidence>
<comment type="caution">
    <text evidence="17">The sequence shown here is derived from an EMBL/GenBank/DDBJ whole genome shotgun (WGS) entry which is preliminary data.</text>
</comment>
<evidence type="ECO:0000256" key="13">
    <source>
        <dbReference type="NCBIfam" id="TIGR03499"/>
    </source>
</evidence>
<comment type="function">
    <text evidence="12">Necessary for flagellar biosynthesis. May be involved in translocation of the flagellum.</text>
</comment>
<dbReference type="GO" id="GO:0005047">
    <property type="term" value="F:signal recognition particle binding"/>
    <property type="evidence" value="ECO:0007669"/>
    <property type="project" value="TreeGrafter"/>
</dbReference>
<comment type="subcellular location">
    <subcellularLocation>
        <location evidence="1">Cell membrane</location>
        <topology evidence="1">Peripheral membrane protein</topology>
        <orientation evidence="1">Cytoplasmic side</orientation>
    </subcellularLocation>
</comment>
<evidence type="ECO:0000256" key="2">
    <source>
        <dbReference type="ARBA" id="ARBA00008531"/>
    </source>
</evidence>
<evidence type="ECO:0000256" key="11">
    <source>
        <dbReference type="ARBA" id="ARBA00023225"/>
    </source>
</evidence>
<evidence type="ECO:0000256" key="9">
    <source>
        <dbReference type="ARBA" id="ARBA00023134"/>
    </source>
</evidence>
<evidence type="ECO:0000313" key="17">
    <source>
        <dbReference type="EMBL" id="TBU81961.1"/>
    </source>
</evidence>
<dbReference type="RefSeq" id="WP_131179023.1">
    <property type="nucleotide sequence ID" value="NZ_QJUI01000004.1"/>
</dbReference>
<keyword evidence="9" id="KW-0342">GTP-binding</keyword>
<dbReference type="SMART" id="SM00382">
    <property type="entry name" value="AAA"/>
    <property type="match status" value="1"/>
</dbReference>
<dbReference type="InterPro" id="IPR027417">
    <property type="entry name" value="P-loop_NTPase"/>
</dbReference>
<dbReference type="GO" id="GO:0005886">
    <property type="term" value="C:plasma membrane"/>
    <property type="evidence" value="ECO:0007669"/>
    <property type="project" value="UniProtKB-SubCell"/>
</dbReference>
<keyword evidence="10" id="KW-0472">Membrane</keyword>
<dbReference type="GO" id="GO:0005525">
    <property type="term" value="F:GTP binding"/>
    <property type="evidence" value="ECO:0007669"/>
    <property type="project" value="UniProtKB-UniRule"/>
</dbReference>
<evidence type="ECO:0000256" key="14">
    <source>
        <dbReference type="SAM" id="MobiDB-lite"/>
    </source>
</evidence>
<dbReference type="GO" id="GO:0044781">
    <property type="term" value="P:bacterial-type flagellum organization"/>
    <property type="evidence" value="ECO:0007669"/>
    <property type="project" value="UniProtKB-UniRule"/>
</dbReference>
<dbReference type="FunFam" id="3.40.50.300:FF:000695">
    <property type="entry name" value="Flagellar biosynthesis regulator FlhF"/>
    <property type="match status" value="1"/>
</dbReference>
<keyword evidence="17" id="KW-0969">Cilium</keyword>
<dbReference type="InterPro" id="IPR003593">
    <property type="entry name" value="AAA+_ATPase"/>
</dbReference>
<evidence type="ECO:0000256" key="8">
    <source>
        <dbReference type="ARBA" id="ARBA00022927"/>
    </source>
</evidence>
<evidence type="ECO:0000256" key="7">
    <source>
        <dbReference type="ARBA" id="ARBA00022795"/>
    </source>
</evidence>
<dbReference type="InterPro" id="IPR047040">
    <property type="entry name" value="FlhF__GTPase_dom"/>
</dbReference>
<dbReference type="SMART" id="SM00962">
    <property type="entry name" value="SRP54"/>
    <property type="match status" value="1"/>
</dbReference>
<dbReference type="GO" id="GO:0003924">
    <property type="term" value="F:GTPase activity"/>
    <property type="evidence" value="ECO:0007669"/>
    <property type="project" value="UniProtKB-UniRule"/>
</dbReference>
<name>A0A4Q9QPB8_9GAMM</name>
<evidence type="ECO:0000256" key="6">
    <source>
        <dbReference type="ARBA" id="ARBA00022741"/>
    </source>
</evidence>
<evidence type="ECO:0000256" key="3">
    <source>
        <dbReference type="ARBA" id="ARBA00014919"/>
    </source>
</evidence>
<organism evidence="17 18">
    <name type="scientific">Phytopseudomonas daroniae</name>
    <dbReference type="NCBI Taxonomy" id="2487519"/>
    <lineage>
        <taxon>Bacteria</taxon>
        <taxon>Pseudomonadati</taxon>
        <taxon>Pseudomonadota</taxon>
        <taxon>Gammaproteobacteria</taxon>
        <taxon>Pseudomonadales</taxon>
        <taxon>Pseudomonadaceae</taxon>
        <taxon>Phytopseudomonas</taxon>
    </lineage>
</organism>
<dbReference type="CDD" id="cd17873">
    <property type="entry name" value="FlhF"/>
    <property type="match status" value="1"/>
</dbReference>
<dbReference type="PANTHER" id="PTHR43134:SF3">
    <property type="entry name" value="FLAGELLAR BIOSYNTHESIS PROTEIN FLHF"/>
    <property type="match status" value="1"/>
</dbReference>
<dbReference type="GO" id="GO:0006614">
    <property type="term" value="P:SRP-dependent cotranslational protein targeting to membrane"/>
    <property type="evidence" value="ECO:0007669"/>
    <property type="project" value="UniProtKB-UniRule"/>
</dbReference>
<protein>
    <recommendedName>
        <fullName evidence="3 13">Flagellar biosynthesis protein FlhF</fullName>
    </recommendedName>
</protein>
<feature type="region of interest" description="Disordered" evidence="14">
    <location>
        <begin position="93"/>
        <end position="120"/>
    </location>
</feature>
<evidence type="ECO:0000256" key="5">
    <source>
        <dbReference type="ARBA" id="ARBA00022475"/>
    </source>
</evidence>
<sequence>MQVKRFFAADMRQAMKLVRDELGADATIIGNRRVAGGVELTAALDYQVAPAPARQPNPALEAELRKTQSRIASAQAELTTRAQLDAGKDRQLFADAPGASPADSLDAVLERQQKKPASASVDQAALDSMRSELHGLRELIEMQLGSIAWGQMQSRRPQQATLWRRLQRMGLPAELARTLLERVASLGDQRQAWRMVLAHLAHSIQTPKQEPMEEGGVIALVGPAGMGKTTTLAKLAARYVLKYGAANIALVSMDSYRIGAQEQLKTLGRILGVSVTHVDPGQSLTQALAPLARKRVVLIDTAGLPASDPALRMQLETLASRGVNARNYLVLAATSQAQVLKAAYHSYKRCGLAGCILSKLDEATSMGEVLGLAISHRLPVAYLADGPRIPDDVQVPRSHQLVSRAVGLQAPDEPSEDTMADMFAGLYQDPARRAG</sequence>
<keyword evidence="8" id="KW-0653">Protein transport</keyword>
<keyword evidence="6" id="KW-0547">Nucleotide-binding</keyword>
<keyword evidence="18" id="KW-1185">Reference proteome</keyword>
<keyword evidence="17" id="KW-0282">Flagellum</keyword>
<evidence type="ECO:0000256" key="4">
    <source>
        <dbReference type="ARBA" id="ARBA00022448"/>
    </source>
</evidence>
<dbReference type="InterPro" id="IPR020006">
    <property type="entry name" value="FlhF"/>
</dbReference>
<dbReference type="GO" id="GO:0015031">
    <property type="term" value="P:protein transport"/>
    <property type="evidence" value="ECO:0007669"/>
    <property type="project" value="UniProtKB-KW"/>
</dbReference>
<evidence type="ECO:0000313" key="18">
    <source>
        <dbReference type="Proteomes" id="UP000292302"/>
    </source>
</evidence>
<keyword evidence="5" id="KW-1003">Cell membrane</keyword>
<evidence type="ECO:0000256" key="1">
    <source>
        <dbReference type="ARBA" id="ARBA00004413"/>
    </source>
</evidence>
<evidence type="ECO:0000256" key="10">
    <source>
        <dbReference type="ARBA" id="ARBA00023136"/>
    </source>
</evidence>
<keyword evidence="17" id="KW-0966">Cell projection</keyword>
<keyword evidence="7" id="KW-1005">Bacterial flagellum biogenesis</keyword>
<dbReference type="SUPFAM" id="SSF52540">
    <property type="entry name" value="P-loop containing nucleoside triphosphate hydrolases"/>
    <property type="match status" value="1"/>
</dbReference>
<dbReference type="Gene3D" id="1.20.120.1380">
    <property type="entry name" value="Flagellar FlhF biosynthesis protein, N domain"/>
    <property type="match status" value="1"/>
</dbReference>
<reference evidence="17 18" key="1">
    <citation type="submission" date="2018-06" db="EMBL/GenBank/DDBJ databases">
        <title>Three novel Pseudomonas species isolated from symptomatic oak.</title>
        <authorList>
            <person name="Bueno-Gonzalez V."/>
            <person name="Brady C."/>
        </authorList>
    </citation>
    <scope>NUCLEOTIDE SEQUENCE [LARGE SCALE GENOMIC DNA]</scope>
    <source>
        <strain evidence="17 18">P9A</strain>
    </source>
</reference>
<comment type="similarity">
    <text evidence="2">Belongs to the GTP-binding SRP family.</text>
</comment>
<accession>A0A4Q9QPB8</accession>
<proteinExistence type="inferred from homology"/>
<keyword evidence="4" id="KW-0813">Transport</keyword>
<dbReference type="Gene3D" id="3.40.50.300">
    <property type="entry name" value="P-loop containing nucleotide triphosphate hydrolases"/>
    <property type="match status" value="1"/>
</dbReference>
<dbReference type="EMBL" id="QJUI01000004">
    <property type="protein sequence ID" value="TBU81961.1"/>
    <property type="molecule type" value="Genomic_DNA"/>
</dbReference>
<dbReference type="InterPro" id="IPR000897">
    <property type="entry name" value="SRP54_GTPase_dom"/>
</dbReference>
<dbReference type="OrthoDB" id="9778554at2"/>
<evidence type="ECO:0000259" key="15">
    <source>
        <dbReference type="SMART" id="SM00382"/>
    </source>
</evidence>
<gene>
    <name evidence="17" type="ORF">DNK06_05430</name>
</gene>
<dbReference type="NCBIfam" id="TIGR03499">
    <property type="entry name" value="FlhF"/>
    <property type="match status" value="1"/>
</dbReference>
<dbReference type="Pfam" id="PF00448">
    <property type="entry name" value="SRP54"/>
    <property type="match status" value="1"/>
</dbReference>
<feature type="domain" description="AAA+ ATPase" evidence="15">
    <location>
        <begin position="214"/>
        <end position="399"/>
    </location>
</feature>
<keyword evidence="11" id="KW-1006">Bacterial flagellum protein export</keyword>
<dbReference type="AlphaFoldDB" id="A0A4Q9QPB8"/>